<protein>
    <submittedName>
        <fullName evidence="6">Uncharacterized protein</fullName>
    </submittedName>
</protein>
<dbReference type="Pfam" id="PF16413">
    <property type="entry name" value="Mlh1_C"/>
    <property type="match status" value="1"/>
</dbReference>
<sequence length="1023" mass="114417">MFAGGLEEYGDEMRPSDCALLYDPTEEDGENFKFLPKLPMPLISVALACDTVENQVFLCGGRTSVYGSELDDISNKVFCFNFSTNCWTQVTVLDFPRYNAFSFVLYDRLYVIGGITIDEVIENTPSSLLTSLMNVDHEDSVMIRQITTTDNDQNISPNLLEQFSVGNYIRPNILQAPFRPCHFSEGWQLRSPSSTSSNSLHRTSTQSRPKRLKLSLAKYENHLPVISRCYAAYCIAPYLNCMNQMDKLNSDDNSKSSANLLLLSPDKSMPQIIKRLPKEVINRIAAGEVIQRPVNAIKELLENSIDAGSTMIKITVKDGGLKLIQVQDNGCGIHQSDLPILCERFTTSKLKEFSDLSKISTFGFRGEALSSLSHVALVTVTTRTANQNCAFKVKYRAGVAESKPVPCAGNPGTTIIAENLFYNAPIRKSALKNGREELSKVTDVVAQYAIHYAQQCGFHLHSESATGKSSIEQDLRTSAGWSRMDAIRAVIGSSIEQNLISFTSSQCSSSESTRLAIERYGLRYEGCSPSLKLNLFINNRLVSCTPIKRIVECAYSSVISRGLSSNPIDQHQAILTTKKSFKVSTNSNIMYKSSTFNSLYVYLNIQLPANTLDVNVHPTKAEVNFLHEDEIVNGLQDAIEQALLSSAQIQTFIRNCLPTPITFKNPKELNIHNDQSVDNNSKDLHSSQVVYRPNEKVRIDLREQQLERFLSPQSNYMNNNDNKVKSLHNNSLKKSIGEMSPDIEVDSDEADEILKSSLLQENSSLNYDECDWNRATTKQSHLFHDEKEKDSDENEVTTTAQNHLKSYTNNNATIDNNDTTVSLTSRPIIKTDTSLSSQNTTTTNALLSKSNTLLTYSNNDMIESVSSKPRHRTVYLMSILALKRNLECDLDQSIKATLRSCKFIGFIDETRCLAQHHTELLLIRLKPLSQALFYQLLLTNFGNHGEIILREPAPLADLLSIGHEYLRKSSRYLSNISSAEFVKKATATFVQHASMLWDYFSIKITTDSNGNQVLTGIPLIIAK</sequence>
<dbReference type="Gene3D" id="3.30.565.10">
    <property type="entry name" value="Histidine kinase-like ATPase, C-terminal domain"/>
    <property type="match status" value="1"/>
</dbReference>
<comment type="similarity">
    <text evidence="2">Belongs to the DNA mismatch repair MutL/HexB family.</text>
</comment>
<dbReference type="InterPro" id="IPR014721">
    <property type="entry name" value="Ribsml_uS5_D2-typ_fold_subgr"/>
</dbReference>
<dbReference type="CDD" id="cd16926">
    <property type="entry name" value="HATPase_MutL-MLH-PMS-like"/>
    <property type="match status" value="1"/>
</dbReference>
<reference evidence="6 7" key="1">
    <citation type="submission" date="2018-11" db="EMBL/GenBank/DDBJ databases">
        <authorList>
            <consortium name="Pathogen Informatics"/>
        </authorList>
    </citation>
    <scope>NUCLEOTIDE SEQUENCE [LARGE SCALE GENOMIC DNA]</scope>
    <source>
        <strain evidence="6 7">Zambia</strain>
    </source>
</reference>
<dbReference type="PROSITE" id="PS00058">
    <property type="entry name" value="DNA_MISMATCH_REPAIR_1"/>
    <property type="match status" value="1"/>
</dbReference>
<dbReference type="Proteomes" id="UP000277204">
    <property type="component" value="Unassembled WGS sequence"/>
</dbReference>
<keyword evidence="4" id="KW-0234">DNA repair</keyword>
<proteinExistence type="inferred from homology"/>
<dbReference type="InterPro" id="IPR015915">
    <property type="entry name" value="Kelch-typ_b-propeller"/>
</dbReference>
<dbReference type="InterPro" id="IPR038973">
    <property type="entry name" value="MutL/Mlh/Pms-like"/>
</dbReference>
<dbReference type="Gene3D" id="2.120.10.80">
    <property type="entry name" value="Kelch-type beta propeller"/>
    <property type="match status" value="1"/>
</dbReference>
<dbReference type="InterPro" id="IPR036890">
    <property type="entry name" value="HATPase_C_sf"/>
</dbReference>
<gene>
    <name evidence="6" type="ORF">SMRZ_LOCUS5314</name>
</gene>
<dbReference type="InterPro" id="IPR013507">
    <property type="entry name" value="DNA_mismatch_S5_2-like"/>
</dbReference>
<dbReference type="EMBL" id="UZAI01001815">
    <property type="protein sequence ID" value="VDO65506.1"/>
    <property type="molecule type" value="Genomic_DNA"/>
</dbReference>
<dbReference type="FunFam" id="3.30.565.10:FF:000079">
    <property type="entry name" value="DNA mismatch repair protein MLH"/>
    <property type="match status" value="1"/>
</dbReference>
<dbReference type="GO" id="GO:0016887">
    <property type="term" value="F:ATP hydrolysis activity"/>
    <property type="evidence" value="ECO:0007669"/>
    <property type="project" value="InterPro"/>
</dbReference>
<dbReference type="InterPro" id="IPR020568">
    <property type="entry name" value="Ribosomal_Su5_D2-typ_SF"/>
</dbReference>
<name>A0A183LND9_9TREM</name>
<dbReference type="Pfam" id="PF01119">
    <property type="entry name" value="DNA_mis_repair"/>
    <property type="match status" value="1"/>
</dbReference>
<evidence type="ECO:0000313" key="7">
    <source>
        <dbReference type="Proteomes" id="UP000277204"/>
    </source>
</evidence>
<organism evidence="6 7">
    <name type="scientific">Schistosoma margrebowiei</name>
    <dbReference type="NCBI Taxonomy" id="48269"/>
    <lineage>
        <taxon>Eukaryota</taxon>
        <taxon>Metazoa</taxon>
        <taxon>Spiralia</taxon>
        <taxon>Lophotrochozoa</taxon>
        <taxon>Platyhelminthes</taxon>
        <taxon>Trematoda</taxon>
        <taxon>Digenea</taxon>
        <taxon>Strigeidida</taxon>
        <taxon>Schistosomatoidea</taxon>
        <taxon>Schistosomatidae</taxon>
        <taxon>Schistosoma</taxon>
    </lineage>
</organism>
<dbReference type="GO" id="GO:0006298">
    <property type="term" value="P:mismatch repair"/>
    <property type="evidence" value="ECO:0007669"/>
    <property type="project" value="InterPro"/>
</dbReference>
<accession>A0A183LND9</accession>
<dbReference type="Pfam" id="PF13589">
    <property type="entry name" value="HATPase_c_3"/>
    <property type="match status" value="1"/>
</dbReference>
<dbReference type="STRING" id="48269.A0A183LND9"/>
<dbReference type="PANTHER" id="PTHR10073:SF12">
    <property type="entry name" value="DNA MISMATCH REPAIR PROTEIN MLH1"/>
    <property type="match status" value="1"/>
</dbReference>
<dbReference type="SMART" id="SM01340">
    <property type="entry name" value="DNA_mis_repair"/>
    <property type="match status" value="1"/>
</dbReference>
<dbReference type="GO" id="GO:0140664">
    <property type="term" value="F:ATP-dependent DNA damage sensor activity"/>
    <property type="evidence" value="ECO:0007669"/>
    <property type="project" value="InterPro"/>
</dbReference>
<dbReference type="InterPro" id="IPR011498">
    <property type="entry name" value="Kelch_2"/>
</dbReference>
<comment type="subcellular location">
    <subcellularLocation>
        <location evidence="1">Nucleus</location>
    </subcellularLocation>
</comment>
<dbReference type="SUPFAM" id="SSF54211">
    <property type="entry name" value="Ribosomal protein S5 domain 2-like"/>
    <property type="match status" value="1"/>
</dbReference>
<dbReference type="SUPFAM" id="SSF117281">
    <property type="entry name" value="Kelch motif"/>
    <property type="match status" value="1"/>
</dbReference>
<dbReference type="InterPro" id="IPR032189">
    <property type="entry name" value="Mlh1_C"/>
</dbReference>
<dbReference type="GO" id="GO:0030983">
    <property type="term" value="F:mismatched DNA binding"/>
    <property type="evidence" value="ECO:0007669"/>
    <property type="project" value="InterPro"/>
</dbReference>
<dbReference type="NCBIfam" id="TIGR00585">
    <property type="entry name" value="mutl"/>
    <property type="match status" value="1"/>
</dbReference>
<dbReference type="GO" id="GO:0005524">
    <property type="term" value="F:ATP binding"/>
    <property type="evidence" value="ECO:0007669"/>
    <property type="project" value="InterPro"/>
</dbReference>
<dbReference type="Gene3D" id="3.30.230.10">
    <property type="match status" value="1"/>
</dbReference>
<dbReference type="AlphaFoldDB" id="A0A183LND9"/>
<dbReference type="InterPro" id="IPR014762">
    <property type="entry name" value="DNA_mismatch_repair_CS"/>
</dbReference>
<evidence type="ECO:0000256" key="3">
    <source>
        <dbReference type="ARBA" id="ARBA00022763"/>
    </source>
</evidence>
<dbReference type="GO" id="GO:0032389">
    <property type="term" value="C:MutLalpha complex"/>
    <property type="evidence" value="ECO:0007669"/>
    <property type="project" value="TreeGrafter"/>
</dbReference>
<evidence type="ECO:0000313" key="6">
    <source>
        <dbReference type="EMBL" id="VDO65506.1"/>
    </source>
</evidence>
<dbReference type="InterPro" id="IPR002099">
    <property type="entry name" value="MutL/Mlh/PMS"/>
</dbReference>
<keyword evidence="7" id="KW-1185">Reference proteome</keyword>
<keyword evidence="3" id="KW-0227">DNA damage</keyword>
<evidence type="ECO:0000256" key="1">
    <source>
        <dbReference type="ARBA" id="ARBA00004123"/>
    </source>
</evidence>
<evidence type="ECO:0000256" key="5">
    <source>
        <dbReference type="ARBA" id="ARBA00023242"/>
    </source>
</evidence>
<evidence type="ECO:0000256" key="2">
    <source>
        <dbReference type="ARBA" id="ARBA00006082"/>
    </source>
</evidence>
<evidence type="ECO:0000256" key="4">
    <source>
        <dbReference type="ARBA" id="ARBA00023204"/>
    </source>
</evidence>
<dbReference type="PANTHER" id="PTHR10073">
    <property type="entry name" value="DNA MISMATCH REPAIR PROTEIN MLH, PMS, MUTL"/>
    <property type="match status" value="1"/>
</dbReference>
<keyword evidence="5" id="KW-0539">Nucleus</keyword>
<dbReference type="Pfam" id="PF07646">
    <property type="entry name" value="Kelch_2"/>
    <property type="match status" value="1"/>
</dbReference>
<dbReference type="SUPFAM" id="SSF55874">
    <property type="entry name" value="ATPase domain of HSP90 chaperone/DNA topoisomerase II/histidine kinase"/>
    <property type="match status" value="1"/>
</dbReference>